<accession>A0A1I7EUK0</accession>
<organism evidence="2 3">
    <name type="scientific">Pseudoduganella namucuonensis</name>
    <dbReference type="NCBI Taxonomy" id="1035707"/>
    <lineage>
        <taxon>Bacteria</taxon>
        <taxon>Pseudomonadati</taxon>
        <taxon>Pseudomonadota</taxon>
        <taxon>Betaproteobacteria</taxon>
        <taxon>Burkholderiales</taxon>
        <taxon>Oxalobacteraceae</taxon>
        <taxon>Telluria group</taxon>
        <taxon>Pseudoduganella</taxon>
    </lineage>
</organism>
<dbReference type="RefSeq" id="WP_143132877.1">
    <property type="nucleotide sequence ID" value="NZ_FPBO01000001.1"/>
</dbReference>
<evidence type="ECO:0000313" key="3">
    <source>
        <dbReference type="Proteomes" id="UP000199391"/>
    </source>
</evidence>
<sequence>MKRWSPLLSTVVCCAVIELILLAFIFLVARVGFDLLGYIWLILGPASAWLGPLVYQHFKAKEEPRLK</sequence>
<evidence type="ECO:0000313" key="2">
    <source>
        <dbReference type="EMBL" id="SFU27582.1"/>
    </source>
</evidence>
<keyword evidence="1" id="KW-1133">Transmembrane helix</keyword>
<evidence type="ECO:0008006" key="4">
    <source>
        <dbReference type="Google" id="ProtNLM"/>
    </source>
</evidence>
<gene>
    <name evidence="2" type="ORF">SAMN05216552_1001117</name>
</gene>
<proteinExistence type="predicted"/>
<feature type="transmembrane region" description="Helical" evidence="1">
    <location>
        <begin position="7"/>
        <end position="29"/>
    </location>
</feature>
<name>A0A1I7EUK0_9BURK</name>
<dbReference type="Proteomes" id="UP000199391">
    <property type="component" value="Unassembled WGS sequence"/>
</dbReference>
<dbReference type="STRING" id="1035707.SAMN05216552_1001117"/>
<dbReference type="AlphaFoldDB" id="A0A1I7EUK0"/>
<feature type="transmembrane region" description="Helical" evidence="1">
    <location>
        <begin position="35"/>
        <end position="55"/>
    </location>
</feature>
<keyword evidence="3" id="KW-1185">Reference proteome</keyword>
<reference evidence="3" key="1">
    <citation type="submission" date="2016-10" db="EMBL/GenBank/DDBJ databases">
        <authorList>
            <person name="Varghese N."/>
            <person name="Submissions S."/>
        </authorList>
    </citation>
    <scope>NUCLEOTIDE SEQUENCE [LARGE SCALE GENOMIC DNA]</scope>
    <source>
        <strain evidence="3">CGMCC 1.11014</strain>
    </source>
</reference>
<keyword evidence="1" id="KW-0812">Transmembrane</keyword>
<protein>
    <recommendedName>
        <fullName evidence="4">DUF2842 domain-containing protein</fullName>
    </recommendedName>
</protein>
<evidence type="ECO:0000256" key="1">
    <source>
        <dbReference type="SAM" id="Phobius"/>
    </source>
</evidence>
<dbReference type="EMBL" id="FPBO01000001">
    <property type="protein sequence ID" value="SFU27582.1"/>
    <property type="molecule type" value="Genomic_DNA"/>
</dbReference>
<keyword evidence="1" id="KW-0472">Membrane</keyword>